<comment type="caution">
    <text evidence="8">The sequence shown here is derived from an EMBL/GenBank/DDBJ whole genome shotgun (WGS) entry which is preliminary data.</text>
</comment>
<dbReference type="GO" id="GO:0016226">
    <property type="term" value="P:iron-sulfur cluster assembly"/>
    <property type="evidence" value="ECO:0007669"/>
    <property type="project" value="InterPro"/>
</dbReference>
<dbReference type="InterPro" id="IPR019591">
    <property type="entry name" value="Mrp/NBP35_ATP-bd"/>
</dbReference>
<dbReference type="AlphaFoldDB" id="A0AAD6X5I5"/>
<keyword evidence="3" id="KW-0067">ATP-binding</keyword>
<dbReference type="GO" id="GO:0005524">
    <property type="term" value="F:ATP binding"/>
    <property type="evidence" value="ECO:0007669"/>
    <property type="project" value="UniProtKB-KW"/>
</dbReference>
<dbReference type="GO" id="GO:0140663">
    <property type="term" value="F:ATP-dependent FeS chaperone activity"/>
    <property type="evidence" value="ECO:0007669"/>
    <property type="project" value="InterPro"/>
</dbReference>
<accession>A0AAD6X5I5</accession>
<keyword evidence="5" id="KW-0411">Iron-sulfur</keyword>
<dbReference type="GO" id="GO:0046872">
    <property type="term" value="F:metal ion binding"/>
    <property type="evidence" value="ECO:0007669"/>
    <property type="project" value="UniProtKB-KW"/>
</dbReference>
<dbReference type="SUPFAM" id="SSF52540">
    <property type="entry name" value="P-loop containing nucleoside triphosphate hydrolases"/>
    <property type="match status" value="1"/>
</dbReference>
<dbReference type="GO" id="GO:0016787">
    <property type="term" value="F:hydrolase activity"/>
    <property type="evidence" value="ECO:0007669"/>
    <property type="project" value="UniProtKB-KW"/>
</dbReference>
<sequence length="336" mass="35569">MLASSTRRLPSRWFSSSCVPWHENPLGLPRSDGPNPTPQMPRRTGPIQKKPIPNVKRVVVVASGKGGVGKSTVAVNLAFALSTLRPPGSTARLRVGVLDLDIFGPSIPTLLGMQDAEEPLLTPAGALIPLINHGIPTMSMGFLLPRSPDSNSTNDSPVVWRGLMVQKAVQQLLFDVDWSNKQRLGLDVLVVDMPPGTGDVPLTLGQHVVVDGAVIVSTPQDVALADVSKGIAMLRKVAVPITGIVLNQSHFMCSGCETRHYLYGSPEAFQATAARLGVDVLAELPLVPGVSQGGDGGLPYGLMSSTQHGDKDGPGGSEWLKGMSRVAEHVWQSIAK</sequence>
<dbReference type="PANTHER" id="PTHR42961:SF2">
    <property type="entry name" value="IRON-SULFUR PROTEIN NUBPL"/>
    <property type="match status" value="1"/>
</dbReference>
<dbReference type="GO" id="GO:0051539">
    <property type="term" value="F:4 iron, 4 sulfur cluster binding"/>
    <property type="evidence" value="ECO:0007669"/>
    <property type="project" value="TreeGrafter"/>
</dbReference>
<evidence type="ECO:0000256" key="5">
    <source>
        <dbReference type="ARBA" id="ARBA00023014"/>
    </source>
</evidence>
<keyword evidence="8" id="KW-0378">Hydrolase</keyword>
<keyword evidence="1" id="KW-0479">Metal-binding</keyword>
<dbReference type="Proteomes" id="UP001218188">
    <property type="component" value="Unassembled WGS sequence"/>
</dbReference>
<evidence type="ECO:0000256" key="2">
    <source>
        <dbReference type="ARBA" id="ARBA00022741"/>
    </source>
</evidence>
<evidence type="ECO:0000256" key="1">
    <source>
        <dbReference type="ARBA" id="ARBA00022723"/>
    </source>
</evidence>
<dbReference type="InterPro" id="IPR033756">
    <property type="entry name" value="YlxH/NBP35"/>
</dbReference>
<dbReference type="InterPro" id="IPR044304">
    <property type="entry name" value="NUBPL-like"/>
</dbReference>
<evidence type="ECO:0000313" key="8">
    <source>
        <dbReference type="EMBL" id="KAJ7037372.1"/>
    </source>
</evidence>
<keyword evidence="2" id="KW-0547">Nucleotide-binding</keyword>
<keyword evidence="4" id="KW-0408">Iron</keyword>
<dbReference type="FunFam" id="3.40.50.300:FF:001119">
    <property type="entry name" value="Iron-sulfur cluster carrier protein"/>
    <property type="match status" value="1"/>
</dbReference>
<feature type="region of interest" description="Disordered" evidence="7">
    <location>
        <begin position="24"/>
        <end position="49"/>
    </location>
</feature>
<proteinExistence type="inferred from homology"/>
<dbReference type="InterPro" id="IPR027417">
    <property type="entry name" value="P-loop_NTPase"/>
</dbReference>
<dbReference type="EMBL" id="JARJCM010000037">
    <property type="protein sequence ID" value="KAJ7037372.1"/>
    <property type="molecule type" value="Genomic_DNA"/>
</dbReference>
<dbReference type="GO" id="GO:0032981">
    <property type="term" value="P:mitochondrial respiratory chain complex I assembly"/>
    <property type="evidence" value="ECO:0007669"/>
    <property type="project" value="TreeGrafter"/>
</dbReference>
<reference evidence="8" key="1">
    <citation type="submission" date="2023-03" db="EMBL/GenBank/DDBJ databases">
        <title>Massive genome expansion in bonnet fungi (Mycena s.s.) driven by repeated elements and novel gene families across ecological guilds.</title>
        <authorList>
            <consortium name="Lawrence Berkeley National Laboratory"/>
            <person name="Harder C.B."/>
            <person name="Miyauchi S."/>
            <person name="Viragh M."/>
            <person name="Kuo A."/>
            <person name="Thoen E."/>
            <person name="Andreopoulos B."/>
            <person name="Lu D."/>
            <person name="Skrede I."/>
            <person name="Drula E."/>
            <person name="Henrissat B."/>
            <person name="Morin E."/>
            <person name="Kohler A."/>
            <person name="Barry K."/>
            <person name="LaButti K."/>
            <person name="Morin E."/>
            <person name="Salamov A."/>
            <person name="Lipzen A."/>
            <person name="Mereny Z."/>
            <person name="Hegedus B."/>
            <person name="Baldrian P."/>
            <person name="Stursova M."/>
            <person name="Weitz H."/>
            <person name="Taylor A."/>
            <person name="Grigoriev I.V."/>
            <person name="Nagy L.G."/>
            <person name="Martin F."/>
            <person name="Kauserud H."/>
        </authorList>
    </citation>
    <scope>NUCLEOTIDE SEQUENCE</scope>
    <source>
        <strain evidence="8">CBHHK200</strain>
    </source>
</reference>
<keyword evidence="9" id="KW-1185">Reference proteome</keyword>
<dbReference type="Pfam" id="PF10609">
    <property type="entry name" value="ParA"/>
    <property type="match status" value="1"/>
</dbReference>
<organism evidence="8 9">
    <name type="scientific">Mycena alexandri</name>
    <dbReference type="NCBI Taxonomy" id="1745969"/>
    <lineage>
        <taxon>Eukaryota</taxon>
        <taxon>Fungi</taxon>
        <taxon>Dikarya</taxon>
        <taxon>Basidiomycota</taxon>
        <taxon>Agaricomycotina</taxon>
        <taxon>Agaricomycetes</taxon>
        <taxon>Agaricomycetidae</taxon>
        <taxon>Agaricales</taxon>
        <taxon>Marasmiineae</taxon>
        <taxon>Mycenaceae</taxon>
        <taxon>Mycena</taxon>
    </lineage>
</organism>
<name>A0AAD6X5I5_9AGAR</name>
<protein>
    <submittedName>
        <fullName evidence="8">P-loop containing nucleoside triphosphate hydrolase protein</fullName>
    </submittedName>
</protein>
<evidence type="ECO:0000256" key="4">
    <source>
        <dbReference type="ARBA" id="ARBA00023004"/>
    </source>
</evidence>
<comment type="similarity">
    <text evidence="6">Belongs to the Mrp/NBP35 ATP-binding proteins family.</text>
</comment>
<dbReference type="HAMAP" id="MF_02040">
    <property type="entry name" value="Mrp_NBP35"/>
    <property type="match status" value="1"/>
</dbReference>
<gene>
    <name evidence="8" type="ORF">C8F04DRAFT_1092218</name>
</gene>
<dbReference type="GO" id="GO:0005739">
    <property type="term" value="C:mitochondrion"/>
    <property type="evidence" value="ECO:0007669"/>
    <property type="project" value="TreeGrafter"/>
</dbReference>
<dbReference type="PANTHER" id="PTHR42961">
    <property type="entry name" value="IRON-SULFUR PROTEIN NUBPL"/>
    <property type="match status" value="1"/>
</dbReference>
<dbReference type="CDD" id="cd02037">
    <property type="entry name" value="Mrp_NBP35"/>
    <property type="match status" value="1"/>
</dbReference>
<evidence type="ECO:0000313" key="9">
    <source>
        <dbReference type="Proteomes" id="UP001218188"/>
    </source>
</evidence>
<evidence type="ECO:0000256" key="7">
    <source>
        <dbReference type="SAM" id="MobiDB-lite"/>
    </source>
</evidence>
<evidence type="ECO:0000256" key="3">
    <source>
        <dbReference type="ARBA" id="ARBA00022840"/>
    </source>
</evidence>
<evidence type="ECO:0000256" key="6">
    <source>
        <dbReference type="ARBA" id="ARBA00024036"/>
    </source>
</evidence>
<dbReference type="Gene3D" id="3.40.50.300">
    <property type="entry name" value="P-loop containing nucleotide triphosphate hydrolases"/>
    <property type="match status" value="1"/>
</dbReference>